<evidence type="ECO:0000313" key="9">
    <source>
        <dbReference type="Proteomes" id="UP000010866"/>
    </source>
</evidence>
<evidence type="ECO:0000259" key="6">
    <source>
        <dbReference type="Pfam" id="PF00288"/>
    </source>
</evidence>
<dbReference type="STRING" id="867904.Metho_0055"/>
<dbReference type="RefSeq" id="WP_015323521.1">
    <property type="nucleotide sequence ID" value="NC_019977.1"/>
</dbReference>
<comment type="subunit">
    <text evidence="5">Homodimer.</text>
</comment>
<evidence type="ECO:0000313" key="8">
    <source>
        <dbReference type="EMBL" id="AGB48352.1"/>
    </source>
</evidence>
<evidence type="ECO:0000259" key="7">
    <source>
        <dbReference type="Pfam" id="PF08544"/>
    </source>
</evidence>
<keyword evidence="5" id="KW-0328">Glycosyltransferase</keyword>
<dbReference type="Gene3D" id="3.30.70.890">
    <property type="entry name" value="GHMP kinase, C-terminal domain"/>
    <property type="match status" value="1"/>
</dbReference>
<organism evidence="8 9">
    <name type="scientific">Methanomethylovorans hollandica (strain DSM 15978 / NBRC 107637 / DMS1)</name>
    <dbReference type="NCBI Taxonomy" id="867904"/>
    <lineage>
        <taxon>Archaea</taxon>
        <taxon>Methanobacteriati</taxon>
        <taxon>Methanobacteriota</taxon>
        <taxon>Stenosarchaea group</taxon>
        <taxon>Methanomicrobia</taxon>
        <taxon>Methanosarcinales</taxon>
        <taxon>Methanosarcinaceae</taxon>
        <taxon>Methanomethylovorans</taxon>
    </lineage>
</organism>
<comment type="catalytic activity">
    <reaction evidence="5">
        <text>5-phospho-alpha-D-ribose 1-diphosphate + 4-hydroxybenzoate + H(+) = 4-(beta-D-ribofuranosyl)phenol 5'-phosphate + CO2 + diphosphate</text>
        <dbReference type="Rhea" id="RHEA:48556"/>
        <dbReference type="ChEBI" id="CHEBI:15378"/>
        <dbReference type="ChEBI" id="CHEBI:16526"/>
        <dbReference type="ChEBI" id="CHEBI:17879"/>
        <dbReference type="ChEBI" id="CHEBI:33019"/>
        <dbReference type="ChEBI" id="CHEBI:58017"/>
        <dbReference type="ChEBI" id="CHEBI:82767"/>
        <dbReference type="EC" id="2.4.2.54"/>
    </reaction>
</comment>
<protein>
    <recommendedName>
        <fullName evidence="5">Beta-ribofuranosylaminobenzene 5'-phosphate synthase</fullName>
        <shortName evidence="5">Beta-RFA-P synthase</shortName>
        <ecNumber evidence="5">2.4.2.54</ecNumber>
    </recommendedName>
</protein>
<dbReference type="InterPro" id="IPR020568">
    <property type="entry name" value="Ribosomal_Su5_D2-typ_SF"/>
</dbReference>
<evidence type="ECO:0000256" key="2">
    <source>
        <dbReference type="ARBA" id="ARBA00022679"/>
    </source>
</evidence>
<comment type="function">
    <text evidence="5">Catalyzes the condensation of 4-aminobenzoate (pABA) with 5-phospho-alpha-D-ribose 1-diphosphate (PRPP) to produce beta-ribofuranosylaminobenzene 5'-phosphate (beta-RFA-P).</text>
</comment>
<reference evidence="9" key="1">
    <citation type="submission" date="2012-02" db="EMBL/GenBank/DDBJ databases">
        <title>Complete sequence of chromosome of Methanomethylovorans hollandica DSM 15978.</title>
        <authorList>
            <person name="Lucas S."/>
            <person name="Copeland A."/>
            <person name="Lapidus A."/>
            <person name="Glavina del Rio T."/>
            <person name="Dalin E."/>
            <person name="Tice H."/>
            <person name="Bruce D."/>
            <person name="Goodwin L."/>
            <person name="Pitluck S."/>
            <person name="Peters L."/>
            <person name="Mikhailova N."/>
            <person name="Held B."/>
            <person name="Kyrpides N."/>
            <person name="Mavromatis K."/>
            <person name="Ivanova N."/>
            <person name="Brettin T."/>
            <person name="Detter J.C."/>
            <person name="Han C."/>
            <person name="Larimer F."/>
            <person name="Land M."/>
            <person name="Hauser L."/>
            <person name="Markowitz V."/>
            <person name="Cheng J.-F."/>
            <person name="Hugenholtz P."/>
            <person name="Woyke T."/>
            <person name="Wu D."/>
            <person name="Spring S."/>
            <person name="Schroeder M."/>
            <person name="Brambilla E."/>
            <person name="Klenk H.-P."/>
            <person name="Eisen J.A."/>
        </authorList>
    </citation>
    <scope>NUCLEOTIDE SEQUENCE [LARGE SCALE GENOMIC DNA]</scope>
    <source>
        <strain evidence="9">DSM 15978 / NBRC 107637 / DMS1</strain>
    </source>
</reference>
<dbReference type="EC" id="2.4.2.54" evidence="5"/>
<dbReference type="KEGG" id="mhz:Metho_0055"/>
<accession>L0KSG9</accession>
<keyword evidence="2 5" id="KW-0808">Transferase</keyword>
<dbReference type="Proteomes" id="UP000010866">
    <property type="component" value="Chromosome"/>
</dbReference>
<dbReference type="GO" id="GO:0008652">
    <property type="term" value="P:amino acid biosynthetic process"/>
    <property type="evidence" value="ECO:0007669"/>
    <property type="project" value="UniProtKB-KW"/>
</dbReference>
<dbReference type="HOGENOM" id="CLU_061764_0_0_2"/>
<name>L0KSG9_METHD</name>
<evidence type="ECO:0000256" key="1">
    <source>
        <dbReference type="ARBA" id="ARBA00022605"/>
    </source>
</evidence>
<gene>
    <name evidence="8" type="ordered locus">Metho_0055</name>
</gene>
<dbReference type="InterPro" id="IPR013750">
    <property type="entry name" value="GHMP_kinase_C_dom"/>
</dbReference>
<proteinExistence type="inferred from homology"/>
<dbReference type="PANTHER" id="PTHR20861:SF6">
    <property type="entry name" value="BETA-RIBOFURANOSYLPHENOL 5'-PHOSPHATE SYNTHASE"/>
    <property type="match status" value="1"/>
</dbReference>
<sequence length="322" mass="34494">MIRVKSPSRIHMGLIDMNAELGRVDGGVGISIDHPHVAISAEIADEIEIIGKSLLSPRMEAAARVLLPEGQGVRVTIEEDMSPHVGCGSGTQAALSVAAAVNRLYDLGLSVREMAIAVERGGTSGIGVASFEKGGFIVDGGHKFAEKGSFSPSSASKTPPGPVLFREDFPDWEIVVALPGEDMHIGAHDAQEVDIFRKECPIPLHEVQAVAHIVLMKMMPAIIEKDIESFGQATNRLQTLGFKQREIRLQHQAVRDLIELLQDSGAYGAGMSSFGPVVYAFTDNPEDAAYLKEDAQAFLDSTIGGNVIITRANNTGASIWEE</sequence>
<dbReference type="GO" id="GO:0043793">
    <property type="term" value="F:beta-ribofuranosylaminobenzene 5'-phosphate synthase activity"/>
    <property type="evidence" value="ECO:0007669"/>
    <property type="project" value="UniProtKB-EC"/>
</dbReference>
<dbReference type="NCBIfam" id="NF040726">
    <property type="entry name" value="BetaRFA-P_synth"/>
    <property type="match status" value="1"/>
</dbReference>
<evidence type="ECO:0000256" key="5">
    <source>
        <dbReference type="PIRNR" id="PIRNR004884"/>
    </source>
</evidence>
<keyword evidence="9" id="KW-1185">Reference proteome</keyword>
<dbReference type="EMBL" id="CP003362">
    <property type="protein sequence ID" value="AGB48352.1"/>
    <property type="molecule type" value="Genomic_DNA"/>
</dbReference>
<dbReference type="GO" id="GO:0005524">
    <property type="term" value="F:ATP binding"/>
    <property type="evidence" value="ECO:0007669"/>
    <property type="project" value="UniProtKB-UniRule"/>
</dbReference>
<feature type="domain" description="GHMP kinase C-terminal" evidence="7">
    <location>
        <begin position="218"/>
        <end position="297"/>
    </location>
</feature>
<dbReference type="InterPro" id="IPR014721">
    <property type="entry name" value="Ribsml_uS5_D2-typ_fold_subgr"/>
</dbReference>
<dbReference type="AlphaFoldDB" id="L0KSG9"/>
<dbReference type="UniPathway" id="UPA00065"/>
<dbReference type="Pfam" id="PF08544">
    <property type="entry name" value="GHMP_kinases_C"/>
    <property type="match status" value="1"/>
</dbReference>
<dbReference type="GeneID" id="14407835"/>
<comment type="similarity">
    <text evidence="5">Belongs to the beta-RFA-P synthase family.</text>
</comment>
<keyword evidence="4" id="KW-0067">ATP-binding</keyword>
<comment type="pathway">
    <text evidence="5">Cofactor biosynthesis; 5,6,7,8-tetrahydromethanopterin biosynthesis.</text>
</comment>
<keyword evidence="1" id="KW-0028">Amino-acid biosynthesis</keyword>
<dbReference type="NCBIfam" id="TIGR00144">
    <property type="entry name" value="beta_RFAP_syn"/>
    <property type="match status" value="1"/>
</dbReference>
<dbReference type="SUPFAM" id="SSF54211">
    <property type="entry name" value="Ribosomal protein S5 domain 2-like"/>
    <property type="match status" value="1"/>
</dbReference>
<dbReference type="PANTHER" id="PTHR20861">
    <property type="entry name" value="HOMOSERINE/4-DIPHOSPHOCYTIDYL-2-C-METHYL-D-ERYTHRITOL KINASE"/>
    <property type="match status" value="1"/>
</dbReference>
<dbReference type="InterPro" id="IPR004422">
    <property type="entry name" value="RFAP_synthase"/>
</dbReference>
<dbReference type="InterPro" id="IPR036554">
    <property type="entry name" value="GHMP_kinase_C_sf"/>
</dbReference>
<dbReference type="Gene3D" id="3.30.230.10">
    <property type="match status" value="1"/>
</dbReference>
<dbReference type="InterPro" id="IPR053442">
    <property type="entry name" value="Beta-RFA-P_synthase"/>
</dbReference>
<evidence type="ECO:0000256" key="3">
    <source>
        <dbReference type="ARBA" id="ARBA00022741"/>
    </source>
</evidence>
<dbReference type="Pfam" id="PF00288">
    <property type="entry name" value="GHMP_kinases_N"/>
    <property type="match status" value="1"/>
</dbReference>
<dbReference type="PIRSF" id="PIRSF004884">
    <property type="entry name" value="Sugar_kin_arch"/>
    <property type="match status" value="1"/>
</dbReference>
<dbReference type="SUPFAM" id="SSF55060">
    <property type="entry name" value="GHMP Kinase, C-terminal domain"/>
    <property type="match status" value="1"/>
</dbReference>
<dbReference type="OrthoDB" id="85156at2157"/>
<feature type="domain" description="GHMP kinase N-terminal" evidence="6">
    <location>
        <begin position="62"/>
        <end position="133"/>
    </location>
</feature>
<evidence type="ECO:0000256" key="4">
    <source>
        <dbReference type="ARBA" id="ARBA00022840"/>
    </source>
</evidence>
<keyword evidence="3" id="KW-0547">Nucleotide-binding</keyword>
<dbReference type="InterPro" id="IPR006204">
    <property type="entry name" value="GHMP_kinase_N_dom"/>
</dbReference>